<protein>
    <submittedName>
        <fullName evidence="1">Uncharacterized protein</fullName>
    </submittedName>
</protein>
<dbReference type="Proteomes" id="UP000257109">
    <property type="component" value="Unassembled WGS sequence"/>
</dbReference>
<evidence type="ECO:0000313" key="2">
    <source>
        <dbReference type="Proteomes" id="UP000257109"/>
    </source>
</evidence>
<keyword evidence="2" id="KW-1185">Reference proteome</keyword>
<name>A0A371FFI6_MUCPR</name>
<comment type="caution">
    <text evidence="1">The sequence shown here is derived from an EMBL/GenBank/DDBJ whole genome shotgun (WGS) entry which is preliminary data.</text>
</comment>
<gene>
    <name evidence="1" type="ORF">CR513_42864</name>
</gene>
<reference evidence="1" key="1">
    <citation type="submission" date="2018-05" db="EMBL/GenBank/DDBJ databases">
        <title>Draft genome of Mucuna pruriens seed.</title>
        <authorList>
            <person name="Nnadi N.E."/>
            <person name="Vos R."/>
            <person name="Hasami M.H."/>
            <person name="Devisetty U.K."/>
            <person name="Aguiy J.C."/>
        </authorList>
    </citation>
    <scope>NUCLEOTIDE SEQUENCE [LARGE SCALE GENOMIC DNA]</scope>
    <source>
        <strain evidence="1">JCA_2017</strain>
    </source>
</reference>
<dbReference type="EMBL" id="QJKJ01009295">
    <property type="protein sequence ID" value="RDX77065.1"/>
    <property type="molecule type" value="Genomic_DNA"/>
</dbReference>
<accession>A0A371FFI6</accession>
<sequence length="141" mass="16254">MHGSDENQDTSLDLTNIFSFSTYMPTFSDKNEVDDVHVTCHYHIEGLWENIIKEDGFPMSMSIGEDLRLNSVPPTYIERTRINLFCRFIMPFQRLIGNCSTTPRSYLLGEKEKRKGDSSKKSTPQHFVSWGLYSFAKEICG</sequence>
<proteinExistence type="predicted"/>
<organism evidence="1 2">
    <name type="scientific">Mucuna pruriens</name>
    <name type="common">Velvet bean</name>
    <name type="synonym">Dolichos pruriens</name>
    <dbReference type="NCBI Taxonomy" id="157652"/>
    <lineage>
        <taxon>Eukaryota</taxon>
        <taxon>Viridiplantae</taxon>
        <taxon>Streptophyta</taxon>
        <taxon>Embryophyta</taxon>
        <taxon>Tracheophyta</taxon>
        <taxon>Spermatophyta</taxon>
        <taxon>Magnoliopsida</taxon>
        <taxon>eudicotyledons</taxon>
        <taxon>Gunneridae</taxon>
        <taxon>Pentapetalae</taxon>
        <taxon>rosids</taxon>
        <taxon>fabids</taxon>
        <taxon>Fabales</taxon>
        <taxon>Fabaceae</taxon>
        <taxon>Papilionoideae</taxon>
        <taxon>50 kb inversion clade</taxon>
        <taxon>NPAAA clade</taxon>
        <taxon>indigoferoid/millettioid clade</taxon>
        <taxon>Phaseoleae</taxon>
        <taxon>Mucuna</taxon>
    </lineage>
</organism>
<evidence type="ECO:0000313" key="1">
    <source>
        <dbReference type="EMBL" id="RDX77065.1"/>
    </source>
</evidence>
<feature type="non-terminal residue" evidence="1">
    <location>
        <position position="1"/>
    </location>
</feature>
<dbReference type="AlphaFoldDB" id="A0A371FFI6"/>